<accession>A0A2N5WY70</accession>
<dbReference type="AlphaFoldDB" id="A0A2N5WY70"/>
<reference evidence="1 2" key="1">
    <citation type="submission" date="2018-01" db="EMBL/GenBank/DDBJ databases">
        <title>The draft genome sequence of Halioglobus lutimaris HF004.</title>
        <authorList>
            <person name="Du Z.-J."/>
            <person name="Shi M.-J."/>
        </authorList>
    </citation>
    <scope>NUCLEOTIDE SEQUENCE [LARGE SCALE GENOMIC DNA]</scope>
    <source>
        <strain evidence="1 2">HF004</strain>
    </source>
</reference>
<dbReference type="InterPro" id="IPR012334">
    <property type="entry name" value="Pectin_lyas_fold"/>
</dbReference>
<name>A0A2N5WY70_9GAMM</name>
<dbReference type="EMBL" id="PKUS01000035">
    <property type="protein sequence ID" value="PLW67182.1"/>
    <property type="molecule type" value="Genomic_DNA"/>
</dbReference>
<evidence type="ECO:0000313" key="1">
    <source>
        <dbReference type="EMBL" id="PLW67182.1"/>
    </source>
</evidence>
<dbReference type="Proteomes" id="UP000235005">
    <property type="component" value="Unassembled WGS sequence"/>
</dbReference>
<evidence type="ECO:0008006" key="3">
    <source>
        <dbReference type="Google" id="ProtNLM"/>
    </source>
</evidence>
<gene>
    <name evidence="1" type="ORF">C0039_18425</name>
</gene>
<comment type="caution">
    <text evidence="1">The sequence shown here is derived from an EMBL/GenBank/DDBJ whole genome shotgun (WGS) entry which is preliminary data.</text>
</comment>
<evidence type="ECO:0000313" key="2">
    <source>
        <dbReference type="Proteomes" id="UP000235005"/>
    </source>
</evidence>
<organism evidence="1 2">
    <name type="scientific">Pseudohalioglobus lutimaris</name>
    <dbReference type="NCBI Taxonomy" id="1737061"/>
    <lineage>
        <taxon>Bacteria</taxon>
        <taxon>Pseudomonadati</taxon>
        <taxon>Pseudomonadota</taxon>
        <taxon>Gammaproteobacteria</taxon>
        <taxon>Cellvibrionales</taxon>
        <taxon>Halieaceae</taxon>
        <taxon>Pseudohalioglobus</taxon>
    </lineage>
</organism>
<sequence>MTGVQSTGIYGAMRVRRASRSGLSPTSAALWLINPNGIFIGDGASFDPQSSFIFSTANRLGFDNGDDFYSHETTISSVLSIANPEAFGFLDKQDLPSSVTPRGIGLVVNDVGNTNTPMLLSNMTLVGSSLDPGSAGITILGDIVDAVDPASVFAPQDSTQYQAFSLGLGALAPGGSMSIDIASGNELAATPGSPLSGVLIQNSNMLFSDSGAVQNSAFSVLSDQLIIENSYVDTAPALLPTAFSLRSISSTVIVGSVLQTSTAALVNAGDIRIDTASYRQVGGLVSSRSLDLGVPTGDAGNIIIGGSASLPMTGFSLQQGRIQTASSGSSNAGDIVVRVAGGLSLAGEPGNRAIVASLSNGLGDAGDVVLFGDAIDTTFTGILSRGSNFSGPSLISLQAGTGGMTLQNTSLQGDFNPLGTGASIGLFSDGDITLASSGERTSVITGTGGDLDGGEIFIAATEDLEINGELDIRSGALGSADAAGSGGSIFLGGRNVVLDQPEAAGRASSLSSLTTGSGAGAAIIIEATETLRVSGEHSITSSTVGRGAAGAVVLRAPDISVVSSSSSPTTLSSSSGGVGDAGLVGLAAEDGLALSGVIVSSVGASEGAAGAISATGATINIAASIFSTATVANDVNDVPAKISLEAEDDLQLRNSLVQSSTGGLAPAGEVRLGAGTQLTLENVSVQSASTGNGASGSILLASEGSVDLSGAETELLTNSQGSSDAGDVSVLAGDTLRFGGGGFVQTSAVGSGNAGTILLSADKVRLTQARIEGTSENAGGGDINIFGRDIQLDTDIASGTIVFITASSASSDADGNGGSITLGDPAAPASLVLVRNSGLTASANAGDGGRINVNSDAFLRDARSVFQVTSTAGDEGSLEINSPEQDISAAVTELDVAILDATDLIQDRCAASPAGGSSLVITGQGVIAEADDDYLISPFALTGDNDAETLLQFNGERKATLKFAATDDWRSECNYLLR</sequence>
<dbReference type="Gene3D" id="2.160.20.10">
    <property type="entry name" value="Single-stranded right-handed beta-helix, Pectin lyase-like"/>
    <property type="match status" value="2"/>
</dbReference>
<protein>
    <recommendedName>
        <fullName evidence="3">Filamentous haemagglutinin FhaB/tRNA nuclease CdiA-like TPS domain-containing protein</fullName>
    </recommendedName>
</protein>
<keyword evidence="2" id="KW-1185">Reference proteome</keyword>
<proteinExistence type="predicted"/>